<gene>
    <name evidence="2" type="primary">ga06255</name>
    <name evidence="2" type="ORF">PR202_ga06255</name>
</gene>
<protein>
    <recommendedName>
        <fullName evidence="1">DUF1995 domain-containing protein</fullName>
    </recommendedName>
</protein>
<dbReference type="EMBL" id="BQKI01000003">
    <property type="protein sequence ID" value="GJM90018.1"/>
    <property type="molecule type" value="Genomic_DNA"/>
</dbReference>
<dbReference type="InterPro" id="IPR018962">
    <property type="entry name" value="DUF1995"/>
</dbReference>
<feature type="domain" description="DUF1995" evidence="1">
    <location>
        <begin position="10"/>
        <end position="169"/>
    </location>
</feature>
<name>A0AAV5BWR2_ELECO</name>
<dbReference type="AlphaFoldDB" id="A0AAV5BWR2"/>
<evidence type="ECO:0000313" key="2">
    <source>
        <dbReference type="EMBL" id="GJM90018.1"/>
    </source>
</evidence>
<keyword evidence="3" id="KW-1185">Reference proteome</keyword>
<comment type="caution">
    <text evidence="2">The sequence shown here is derived from an EMBL/GenBank/DDBJ whole genome shotgun (WGS) entry which is preliminary data.</text>
</comment>
<organism evidence="2 3">
    <name type="scientific">Eleusine coracana subsp. coracana</name>
    <dbReference type="NCBI Taxonomy" id="191504"/>
    <lineage>
        <taxon>Eukaryota</taxon>
        <taxon>Viridiplantae</taxon>
        <taxon>Streptophyta</taxon>
        <taxon>Embryophyta</taxon>
        <taxon>Tracheophyta</taxon>
        <taxon>Spermatophyta</taxon>
        <taxon>Magnoliopsida</taxon>
        <taxon>Liliopsida</taxon>
        <taxon>Poales</taxon>
        <taxon>Poaceae</taxon>
        <taxon>PACMAD clade</taxon>
        <taxon>Chloridoideae</taxon>
        <taxon>Cynodonteae</taxon>
        <taxon>Eleusininae</taxon>
        <taxon>Eleusine</taxon>
    </lineage>
</organism>
<accession>A0AAV5BWR2</accession>
<dbReference type="Proteomes" id="UP001054889">
    <property type="component" value="Unassembled WGS sequence"/>
</dbReference>
<proteinExistence type="predicted"/>
<dbReference type="InterPro" id="IPR044687">
    <property type="entry name" value="LPA3"/>
</dbReference>
<evidence type="ECO:0000259" key="1">
    <source>
        <dbReference type="Pfam" id="PF09353"/>
    </source>
</evidence>
<dbReference type="Pfam" id="PF09353">
    <property type="entry name" value="DUF1995"/>
    <property type="match status" value="1"/>
</dbReference>
<reference evidence="2" key="1">
    <citation type="journal article" date="2018" name="DNA Res.">
        <title>Multiple hybrid de novo genome assembly of finger millet, an orphan allotetraploid crop.</title>
        <authorList>
            <person name="Hatakeyama M."/>
            <person name="Aluri S."/>
            <person name="Balachadran M.T."/>
            <person name="Sivarajan S.R."/>
            <person name="Patrignani A."/>
            <person name="Gruter S."/>
            <person name="Poveda L."/>
            <person name="Shimizu-Inatsugi R."/>
            <person name="Baeten J."/>
            <person name="Francoijs K.J."/>
            <person name="Nataraja K.N."/>
            <person name="Reddy Y.A.N."/>
            <person name="Phadnis S."/>
            <person name="Ravikumar R.L."/>
            <person name="Schlapbach R."/>
            <person name="Sreeman S.M."/>
            <person name="Shimizu K.K."/>
        </authorList>
    </citation>
    <scope>NUCLEOTIDE SEQUENCE</scope>
</reference>
<dbReference type="PANTHER" id="PTHR34051:SF2">
    <property type="entry name" value="PROTEIN LPA3"/>
    <property type="match status" value="1"/>
</dbReference>
<sequence>MHGSSDEFIDANIQLALTVARKLKELKGTRSCIVFPDQPEKRRASQLFRTAIDTIEGVTVSSLDDVPTGAVNNFFKSIRNTLDFDFSDDNEGFPPKDLHYRFLSQFTPVFYIRQRDYSKTVAVAPYIVNYSGAVFRRYPGPWQVMLKQADGSYACVAESEARFTLGQAKEELLRVIGLQEEEGSSLEFLRRGYKNATWWEENVDEEKSSAWRT</sequence>
<reference evidence="2" key="2">
    <citation type="submission" date="2021-12" db="EMBL/GenBank/DDBJ databases">
        <title>Resequencing data analysis of finger millet.</title>
        <authorList>
            <person name="Hatakeyama M."/>
            <person name="Aluri S."/>
            <person name="Balachadran M.T."/>
            <person name="Sivarajan S.R."/>
            <person name="Poveda L."/>
            <person name="Shimizu-Inatsugi R."/>
            <person name="Schlapbach R."/>
            <person name="Sreeman S.M."/>
            <person name="Shimizu K.K."/>
        </authorList>
    </citation>
    <scope>NUCLEOTIDE SEQUENCE</scope>
</reference>
<dbReference type="PANTHER" id="PTHR34051">
    <property type="entry name" value="PROTEIN LOW PSII ACCUMULATION 3, CHLOROPLASTIC"/>
    <property type="match status" value="1"/>
</dbReference>
<evidence type="ECO:0000313" key="3">
    <source>
        <dbReference type="Proteomes" id="UP001054889"/>
    </source>
</evidence>